<dbReference type="OrthoDB" id="415358at2759"/>
<evidence type="ECO:0000313" key="3">
    <source>
        <dbReference type="Proteomes" id="UP000037460"/>
    </source>
</evidence>
<protein>
    <submittedName>
        <fullName evidence="2">Jmjc domain-containing protein 7</fullName>
    </submittedName>
</protein>
<accession>A0A0M0JVN9</accession>
<dbReference type="AlphaFoldDB" id="A0A0M0JVN9"/>
<dbReference type="InterPro" id="IPR014710">
    <property type="entry name" value="RmlC-like_jellyroll"/>
</dbReference>
<feature type="domain" description="JmjC" evidence="1">
    <location>
        <begin position="22"/>
        <end position="207"/>
    </location>
</feature>
<sequence length="207" mass="22901">MRQLFALWRSGATSAAGVNGRPYLHQSELHLNLPSLLALISAPAWASRQPNWLPKETNLWLSAGDTMTSLHQDTTENIMAQVRGTKEFLLFAPEEKGHLYYQRVMEVARNSRETGNIFVGKTGRGDSANHGLVNVREPDLVKHPLYASARGLRCRIGPGDALYVPGEWHHAVYSSCSKAERAAEAACNVGLNYWYVDVTRKGALQTG</sequence>
<dbReference type="PANTHER" id="PTHR12461">
    <property type="entry name" value="HYPOXIA-INDUCIBLE FACTOR 1 ALPHA INHIBITOR-RELATED"/>
    <property type="match status" value="1"/>
</dbReference>
<keyword evidence="3" id="KW-1185">Reference proteome</keyword>
<reference evidence="3" key="1">
    <citation type="journal article" date="2015" name="PLoS Genet.">
        <title>Genome Sequence and Transcriptome Analyses of Chrysochromulina tobin: Metabolic Tools for Enhanced Algal Fitness in the Prominent Order Prymnesiales (Haptophyceae).</title>
        <authorList>
            <person name="Hovde B.T."/>
            <person name="Deodato C.R."/>
            <person name="Hunsperger H.M."/>
            <person name="Ryken S.A."/>
            <person name="Yost W."/>
            <person name="Jha R.K."/>
            <person name="Patterson J."/>
            <person name="Monnat R.J. Jr."/>
            <person name="Barlow S.B."/>
            <person name="Starkenburg S.R."/>
            <person name="Cattolico R.A."/>
        </authorList>
    </citation>
    <scope>NUCLEOTIDE SEQUENCE</scope>
    <source>
        <strain evidence="3">CCMP291</strain>
    </source>
</reference>
<gene>
    <name evidence="2" type="ORF">Ctob_003065</name>
</gene>
<organism evidence="2 3">
    <name type="scientific">Chrysochromulina tobinii</name>
    <dbReference type="NCBI Taxonomy" id="1460289"/>
    <lineage>
        <taxon>Eukaryota</taxon>
        <taxon>Haptista</taxon>
        <taxon>Haptophyta</taxon>
        <taxon>Prymnesiophyceae</taxon>
        <taxon>Prymnesiales</taxon>
        <taxon>Chrysochromulinaceae</taxon>
        <taxon>Chrysochromulina</taxon>
    </lineage>
</organism>
<dbReference type="Proteomes" id="UP000037460">
    <property type="component" value="Unassembled WGS sequence"/>
</dbReference>
<dbReference type="PANTHER" id="PTHR12461:SF105">
    <property type="entry name" value="HYPOXIA-INDUCIBLE FACTOR 1-ALPHA INHIBITOR"/>
    <property type="match status" value="1"/>
</dbReference>
<dbReference type="SUPFAM" id="SSF51197">
    <property type="entry name" value="Clavaminate synthase-like"/>
    <property type="match status" value="1"/>
</dbReference>
<dbReference type="Pfam" id="PF13621">
    <property type="entry name" value="Cupin_8"/>
    <property type="match status" value="1"/>
</dbReference>
<dbReference type="EMBL" id="JWZX01002170">
    <property type="protein sequence ID" value="KOO30746.1"/>
    <property type="molecule type" value="Genomic_DNA"/>
</dbReference>
<dbReference type="SMART" id="SM00558">
    <property type="entry name" value="JmjC"/>
    <property type="match status" value="1"/>
</dbReference>
<proteinExistence type="predicted"/>
<evidence type="ECO:0000313" key="2">
    <source>
        <dbReference type="EMBL" id="KOO30746.1"/>
    </source>
</evidence>
<dbReference type="InterPro" id="IPR041667">
    <property type="entry name" value="Cupin_8"/>
</dbReference>
<comment type="caution">
    <text evidence="2">The sequence shown here is derived from an EMBL/GenBank/DDBJ whole genome shotgun (WGS) entry which is preliminary data.</text>
</comment>
<evidence type="ECO:0000259" key="1">
    <source>
        <dbReference type="PROSITE" id="PS51184"/>
    </source>
</evidence>
<name>A0A0M0JVN9_9EUKA</name>
<dbReference type="PROSITE" id="PS51184">
    <property type="entry name" value="JMJC"/>
    <property type="match status" value="1"/>
</dbReference>
<dbReference type="Gene3D" id="2.60.120.10">
    <property type="entry name" value="Jelly Rolls"/>
    <property type="match status" value="1"/>
</dbReference>
<dbReference type="InterPro" id="IPR003347">
    <property type="entry name" value="JmjC_dom"/>
</dbReference>